<dbReference type="EC" id="5.1.3.1" evidence="7"/>
<proteinExistence type="inferred from homology"/>
<evidence type="ECO:0000256" key="5">
    <source>
        <dbReference type="ARBA" id="ARBA00001954"/>
    </source>
</evidence>
<dbReference type="NCBIfam" id="TIGR01163">
    <property type="entry name" value="rpe"/>
    <property type="match status" value="1"/>
</dbReference>
<dbReference type="GO" id="GO:0005737">
    <property type="term" value="C:cytoplasm"/>
    <property type="evidence" value="ECO:0007669"/>
    <property type="project" value="UniProtKB-ARBA"/>
</dbReference>
<dbReference type="CDD" id="cd00429">
    <property type="entry name" value="RPE"/>
    <property type="match status" value="1"/>
</dbReference>
<comment type="cofactor">
    <cofactor evidence="4">
        <name>Zn(2+)</name>
        <dbReference type="ChEBI" id="CHEBI:29105"/>
    </cofactor>
</comment>
<dbReference type="AlphaFoldDB" id="A0A6J6U792"/>
<comment type="similarity">
    <text evidence="6">Belongs to the ribulose-phosphate 3-epimerase family.</text>
</comment>
<dbReference type="NCBIfam" id="NF004076">
    <property type="entry name" value="PRK05581.1-4"/>
    <property type="match status" value="1"/>
</dbReference>
<keyword evidence="9" id="KW-0413">Isomerase</keyword>
<name>A0A6J6U792_9ZZZZ</name>
<evidence type="ECO:0000256" key="7">
    <source>
        <dbReference type="ARBA" id="ARBA00013188"/>
    </source>
</evidence>
<comment type="catalytic activity">
    <reaction evidence="1">
        <text>D-ribulose 5-phosphate = D-xylulose 5-phosphate</text>
        <dbReference type="Rhea" id="RHEA:13677"/>
        <dbReference type="ChEBI" id="CHEBI:57737"/>
        <dbReference type="ChEBI" id="CHEBI:58121"/>
        <dbReference type="EC" id="5.1.3.1"/>
    </reaction>
</comment>
<dbReference type="HAMAP" id="MF_02227">
    <property type="entry name" value="RPE"/>
    <property type="match status" value="1"/>
</dbReference>
<dbReference type="GO" id="GO:0005975">
    <property type="term" value="P:carbohydrate metabolic process"/>
    <property type="evidence" value="ECO:0007669"/>
    <property type="project" value="InterPro"/>
</dbReference>
<keyword evidence="8" id="KW-0479">Metal-binding</keyword>
<evidence type="ECO:0000256" key="1">
    <source>
        <dbReference type="ARBA" id="ARBA00001782"/>
    </source>
</evidence>
<evidence type="ECO:0000256" key="8">
    <source>
        <dbReference type="ARBA" id="ARBA00022723"/>
    </source>
</evidence>
<dbReference type="Gene3D" id="3.20.20.70">
    <property type="entry name" value="Aldolase class I"/>
    <property type="match status" value="1"/>
</dbReference>
<dbReference type="GO" id="GO:0046872">
    <property type="term" value="F:metal ion binding"/>
    <property type="evidence" value="ECO:0007669"/>
    <property type="project" value="UniProtKB-KW"/>
</dbReference>
<evidence type="ECO:0000256" key="9">
    <source>
        <dbReference type="ARBA" id="ARBA00023235"/>
    </source>
</evidence>
<accession>A0A6J6U792</accession>
<dbReference type="SUPFAM" id="SSF51366">
    <property type="entry name" value="Ribulose-phoshate binding barrel"/>
    <property type="match status" value="1"/>
</dbReference>
<dbReference type="InterPro" id="IPR013785">
    <property type="entry name" value="Aldolase_TIM"/>
</dbReference>
<dbReference type="EMBL" id="CAEZZJ010000038">
    <property type="protein sequence ID" value="CAB4755416.1"/>
    <property type="molecule type" value="Genomic_DNA"/>
</dbReference>
<dbReference type="Pfam" id="PF00834">
    <property type="entry name" value="Ribul_P_3_epim"/>
    <property type="match status" value="1"/>
</dbReference>
<dbReference type="InterPro" id="IPR026019">
    <property type="entry name" value="Ribul_P_3_epim"/>
</dbReference>
<dbReference type="PROSITE" id="PS01085">
    <property type="entry name" value="RIBUL_P_3_EPIMER_1"/>
    <property type="match status" value="1"/>
</dbReference>
<comment type="cofactor">
    <cofactor evidence="2">
        <name>Mn(2+)</name>
        <dbReference type="ChEBI" id="CHEBI:29035"/>
    </cofactor>
</comment>
<dbReference type="PIRSF" id="PIRSF001461">
    <property type="entry name" value="RPE"/>
    <property type="match status" value="1"/>
</dbReference>
<dbReference type="InterPro" id="IPR000056">
    <property type="entry name" value="Ribul_P_3_epim-like"/>
</dbReference>
<sequence>MIRICPSILNADRSNLALEIAKISKESDLLHLDVMDNIFVPNMTFSLEESRKIIEEAPIPVDAHLMIIDPDVKAHLYAKAGAASVTFHLEASSNPELTSQQIRGEGARVGIALKPNTPFSTLAPLMEFLDMVLIMTVEPGFGGQSFMANMMPKVAEARAEIDAKHLGKIWLQVDGGISLETISQASLAGADTFVAGSAVFKAGTPGEMVDSLRLQASKS</sequence>
<dbReference type="GO" id="GO:0006098">
    <property type="term" value="P:pentose-phosphate shunt"/>
    <property type="evidence" value="ECO:0007669"/>
    <property type="project" value="InterPro"/>
</dbReference>
<dbReference type="InterPro" id="IPR011060">
    <property type="entry name" value="RibuloseP-bd_barrel"/>
</dbReference>
<evidence type="ECO:0000313" key="10">
    <source>
        <dbReference type="EMBL" id="CAB4755416.1"/>
    </source>
</evidence>
<comment type="cofactor">
    <cofactor evidence="5">
        <name>Fe(2+)</name>
        <dbReference type="ChEBI" id="CHEBI:29033"/>
    </cofactor>
</comment>
<evidence type="ECO:0000256" key="2">
    <source>
        <dbReference type="ARBA" id="ARBA00001936"/>
    </source>
</evidence>
<dbReference type="PROSITE" id="PS01086">
    <property type="entry name" value="RIBUL_P_3_EPIMER_2"/>
    <property type="match status" value="1"/>
</dbReference>
<gene>
    <name evidence="10" type="ORF">UFOPK2852_00477</name>
</gene>
<dbReference type="FunFam" id="3.20.20.70:FF:000004">
    <property type="entry name" value="Ribulose-phosphate 3-epimerase"/>
    <property type="match status" value="1"/>
</dbReference>
<dbReference type="PANTHER" id="PTHR11749">
    <property type="entry name" value="RIBULOSE-5-PHOSPHATE-3-EPIMERASE"/>
    <property type="match status" value="1"/>
</dbReference>
<evidence type="ECO:0000256" key="3">
    <source>
        <dbReference type="ARBA" id="ARBA00001941"/>
    </source>
</evidence>
<protein>
    <recommendedName>
        <fullName evidence="7">ribulose-phosphate 3-epimerase</fullName>
        <ecNumber evidence="7">5.1.3.1</ecNumber>
    </recommendedName>
</protein>
<comment type="cofactor">
    <cofactor evidence="3">
        <name>Co(2+)</name>
        <dbReference type="ChEBI" id="CHEBI:48828"/>
    </cofactor>
</comment>
<dbReference type="GO" id="GO:0004750">
    <property type="term" value="F:D-ribulose-phosphate 3-epimerase activity"/>
    <property type="evidence" value="ECO:0007669"/>
    <property type="project" value="UniProtKB-EC"/>
</dbReference>
<reference evidence="10" key="1">
    <citation type="submission" date="2020-05" db="EMBL/GenBank/DDBJ databases">
        <authorList>
            <person name="Chiriac C."/>
            <person name="Salcher M."/>
            <person name="Ghai R."/>
            <person name="Kavagutti S V."/>
        </authorList>
    </citation>
    <scope>NUCLEOTIDE SEQUENCE</scope>
</reference>
<evidence type="ECO:0000256" key="4">
    <source>
        <dbReference type="ARBA" id="ARBA00001947"/>
    </source>
</evidence>
<organism evidence="10">
    <name type="scientific">freshwater metagenome</name>
    <dbReference type="NCBI Taxonomy" id="449393"/>
    <lineage>
        <taxon>unclassified sequences</taxon>
        <taxon>metagenomes</taxon>
        <taxon>ecological metagenomes</taxon>
    </lineage>
</organism>
<evidence type="ECO:0000256" key="6">
    <source>
        <dbReference type="ARBA" id="ARBA00009541"/>
    </source>
</evidence>